<dbReference type="RefSeq" id="WP_007488825.1">
    <property type="nucleotide sequence ID" value="NZ_KN174161.1"/>
</dbReference>
<feature type="transmembrane region" description="Helical" evidence="1">
    <location>
        <begin position="424"/>
        <end position="446"/>
    </location>
</feature>
<feature type="transmembrane region" description="Helical" evidence="1">
    <location>
        <begin position="57"/>
        <end position="77"/>
    </location>
</feature>
<gene>
    <name evidence="2" type="ORF">HMPREF9460_00658</name>
</gene>
<dbReference type="EMBL" id="ADLO01000025">
    <property type="protein sequence ID" value="KGF56874.1"/>
    <property type="molecule type" value="Genomic_DNA"/>
</dbReference>
<dbReference type="HOGENOM" id="CLU_042638_1_1_9"/>
<organism evidence="2 3">
    <name type="scientific">Flavonifractor plautii 1_3_50AFAA</name>
    <dbReference type="NCBI Taxonomy" id="742738"/>
    <lineage>
        <taxon>Bacteria</taxon>
        <taxon>Bacillati</taxon>
        <taxon>Bacillota</taxon>
        <taxon>Clostridia</taxon>
        <taxon>Eubacteriales</taxon>
        <taxon>Oscillospiraceae</taxon>
        <taxon>Flavonifractor</taxon>
    </lineage>
</organism>
<feature type="transmembrane region" description="Helical" evidence="1">
    <location>
        <begin position="178"/>
        <end position="199"/>
    </location>
</feature>
<keyword evidence="3" id="KW-1185">Reference proteome</keyword>
<keyword evidence="1" id="KW-1133">Transmembrane helix</keyword>
<proteinExistence type="predicted"/>
<feature type="transmembrane region" description="Helical" evidence="1">
    <location>
        <begin position="267"/>
        <end position="285"/>
    </location>
</feature>
<evidence type="ECO:0008006" key="4">
    <source>
        <dbReference type="Google" id="ProtNLM"/>
    </source>
</evidence>
<dbReference type="PANTHER" id="PTHR30354">
    <property type="entry name" value="GNT FAMILY GLUCONATE TRANSPORTER"/>
    <property type="match status" value="1"/>
</dbReference>
<dbReference type="InterPro" id="IPR003474">
    <property type="entry name" value="Glcn_transporter"/>
</dbReference>
<dbReference type="PANTHER" id="PTHR30354:SF7">
    <property type="entry name" value="BLL7963 PROTEIN"/>
    <property type="match status" value="1"/>
</dbReference>
<dbReference type="PATRIC" id="fig|742738.3.peg.688"/>
<dbReference type="eggNOG" id="COG2610">
    <property type="taxonomic scope" value="Bacteria"/>
</dbReference>
<dbReference type="Proteomes" id="UP000029585">
    <property type="component" value="Unassembled WGS sequence"/>
</dbReference>
<accession>A0A096DH91</accession>
<keyword evidence="1" id="KW-0812">Transmembrane</keyword>
<evidence type="ECO:0000313" key="3">
    <source>
        <dbReference type="Proteomes" id="UP000029585"/>
    </source>
</evidence>
<feature type="transmembrane region" description="Helical" evidence="1">
    <location>
        <begin position="137"/>
        <end position="158"/>
    </location>
</feature>
<dbReference type="AlphaFoldDB" id="A0A096DH91"/>
<keyword evidence="1" id="KW-0472">Membrane</keyword>
<evidence type="ECO:0000313" key="2">
    <source>
        <dbReference type="EMBL" id="KGF56874.1"/>
    </source>
</evidence>
<sequence length="447" mass="47108">MSLSLFGIILGLVLLMFLAYKGYSIIWVAPVCAVVVAVLSGYAILDAYIGDYMKGMADYVLQWFPAFFLGAVYGKVMDLTGSARSLGNALVKLIGPRFAVAAVVIPCLLMTYGGISLFVVVFVIYPMGYSIYRAADLPRTLLPGAIATGAFGITMTAVPGTPQIQNLIPTDYYGTTTMAAPLLSLVACAVMLLPAYIYLEWRVRQSRRKGLHFVPDPKHKEVDHDSKALPSWHWVTGIVPLVVVVLMLNLFPWLLNRFAGIELASNYAIVIALVCGILVACLLNLNQAKTLLPAINEGANGSMGAIMNTACAVGFGSVVKVVPGFASLTSIALNMPGSILFSEAVAVNLLAGATGSASGGMSIALSALGPKYAEMAAGNTGVLEALHRIASISSGGLDTLPHNGAVLTLLAVSNCTHKESYIDICITTCIIPLVSSLGLALIWGLFL</sequence>
<dbReference type="GO" id="GO:0005886">
    <property type="term" value="C:plasma membrane"/>
    <property type="evidence" value="ECO:0007669"/>
    <property type="project" value="TreeGrafter"/>
</dbReference>
<feature type="transmembrane region" description="Helical" evidence="1">
    <location>
        <begin position="25"/>
        <end position="45"/>
    </location>
</feature>
<feature type="transmembrane region" description="Helical" evidence="1">
    <location>
        <begin position="97"/>
        <end position="125"/>
    </location>
</feature>
<name>A0A096DH91_FLAPL</name>
<evidence type="ECO:0000256" key="1">
    <source>
        <dbReference type="SAM" id="Phobius"/>
    </source>
</evidence>
<protein>
    <recommendedName>
        <fullName evidence="4">Citrate transporter-like domain-containing protein</fullName>
    </recommendedName>
</protein>
<feature type="transmembrane region" description="Helical" evidence="1">
    <location>
        <begin position="234"/>
        <end position="255"/>
    </location>
</feature>
<dbReference type="GeneID" id="63972090"/>
<dbReference type="GO" id="GO:0015128">
    <property type="term" value="F:gluconate transmembrane transporter activity"/>
    <property type="evidence" value="ECO:0007669"/>
    <property type="project" value="InterPro"/>
</dbReference>
<comment type="caution">
    <text evidence="2">The sequence shown here is derived from an EMBL/GenBank/DDBJ whole genome shotgun (WGS) entry which is preliminary data.</text>
</comment>
<dbReference type="Pfam" id="PF02447">
    <property type="entry name" value="GntP_permease"/>
    <property type="match status" value="1"/>
</dbReference>
<reference evidence="2 3" key="1">
    <citation type="submission" date="2011-08" db="EMBL/GenBank/DDBJ databases">
        <title>The Genome Sequence of Clostridium orbiscindens 1_3_50AFAA.</title>
        <authorList>
            <consortium name="The Broad Institute Genome Sequencing Platform"/>
            <person name="Earl A."/>
            <person name="Ward D."/>
            <person name="Feldgarden M."/>
            <person name="Gevers D."/>
            <person name="Daigneault M."/>
            <person name="Strauss J."/>
            <person name="Allen-Vercoe E."/>
            <person name="Young S.K."/>
            <person name="Zeng Q."/>
            <person name="Gargeya S."/>
            <person name="Fitzgerald M."/>
            <person name="Haas B."/>
            <person name="Abouelleil A."/>
            <person name="Alvarado L."/>
            <person name="Arachchi H.M."/>
            <person name="Berlin A."/>
            <person name="Brown A."/>
            <person name="Chapman S.B."/>
            <person name="Chen Z."/>
            <person name="Dunbar C."/>
            <person name="Freedman E."/>
            <person name="Gearin G."/>
            <person name="Gellesch M."/>
            <person name="Goldberg J."/>
            <person name="Griggs A."/>
            <person name="Gujja S."/>
            <person name="Heiman D."/>
            <person name="Howarth C."/>
            <person name="Larson L."/>
            <person name="Lui A."/>
            <person name="MacDonald P.J.P."/>
            <person name="Montmayeur A."/>
            <person name="Murphy C."/>
            <person name="Neiman D."/>
            <person name="Pearson M."/>
            <person name="Priest M."/>
            <person name="Roberts A."/>
            <person name="Saif S."/>
            <person name="Shea T."/>
            <person name="Shenoy N."/>
            <person name="Sisk P."/>
            <person name="Stolte C."/>
            <person name="Sykes S."/>
            <person name="Wortman J."/>
            <person name="Nusbaum C."/>
            <person name="Birren B."/>
        </authorList>
    </citation>
    <scope>NUCLEOTIDE SEQUENCE [LARGE SCALE GENOMIC DNA]</scope>
    <source>
        <strain evidence="2 3">1_3_50AFAA</strain>
    </source>
</reference>